<keyword evidence="2" id="KW-1185">Reference proteome</keyword>
<dbReference type="Proteomes" id="UP000815325">
    <property type="component" value="Unassembled WGS sequence"/>
</dbReference>
<reference evidence="1" key="1">
    <citation type="submission" date="2017-08" db="EMBL/GenBank/DDBJ databases">
        <authorList>
            <person name="Polle J.E."/>
            <person name="Barry K."/>
            <person name="Cushman J."/>
            <person name="Schmutz J."/>
            <person name="Tran D."/>
            <person name="Hathwaick L.T."/>
            <person name="Yim W.C."/>
            <person name="Jenkins J."/>
            <person name="Mckie-Krisberg Z.M."/>
            <person name="Prochnik S."/>
            <person name="Lindquist E."/>
            <person name="Dockter R.B."/>
            <person name="Adam C."/>
            <person name="Molina H."/>
            <person name="Bunkerborg J."/>
            <person name="Jin E."/>
            <person name="Buchheim M."/>
            <person name="Magnuson J."/>
        </authorList>
    </citation>
    <scope>NUCLEOTIDE SEQUENCE</scope>
    <source>
        <strain evidence="1">CCAP 19/18</strain>
    </source>
</reference>
<evidence type="ECO:0000313" key="2">
    <source>
        <dbReference type="Proteomes" id="UP000815325"/>
    </source>
</evidence>
<organism evidence="1 2">
    <name type="scientific">Dunaliella salina</name>
    <name type="common">Green alga</name>
    <name type="synonym">Protococcus salinus</name>
    <dbReference type="NCBI Taxonomy" id="3046"/>
    <lineage>
        <taxon>Eukaryota</taxon>
        <taxon>Viridiplantae</taxon>
        <taxon>Chlorophyta</taxon>
        <taxon>core chlorophytes</taxon>
        <taxon>Chlorophyceae</taxon>
        <taxon>CS clade</taxon>
        <taxon>Chlamydomonadales</taxon>
        <taxon>Dunaliellaceae</taxon>
        <taxon>Dunaliella</taxon>
    </lineage>
</organism>
<protein>
    <submittedName>
        <fullName evidence="1">Uncharacterized protein</fullName>
    </submittedName>
</protein>
<proteinExistence type="predicted"/>
<sequence length="357" mass="38966">MECSGPFATMLELYRCLRPYIIRSDEIQTEEEWAAVQVKGEEVVGFESAIDDLMHLRSNCDFAALINDALRDLITARIFEIGGSQYCVLHERYACPRGSQGNLRFCKGSPIFAVPMQRSSISRNLHVAATHPLHDTYTGEQSTILFALTGAKSLLIAGAHRHAYRKDSDCQPQYSLTDAAHNTDLLFHKASLRIHAWQQSNTSPSGGGGCQESCAFLQPHGKGRTTCPDDTVFVSAGTSTQEFYTDMTADNDIINTFVNELASGTGWAVRTPATSDCYLIGSTNVQGRIINQVQQGSECGTPALESDISGNFLHMESEFDARDFRDQGQMEALATALRAAITCSCAGNMSCVDGMCI</sequence>
<evidence type="ECO:0000313" key="1">
    <source>
        <dbReference type="EMBL" id="KAF5841338.1"/>
    </source>
</evidence>
<name>A0ABQ7H388_DUNSA</name>
<accession>A0ABQ7H388</accession>
<dbReference type="EMBL" id="MU069488">
    <property type="protein sequence ID" value="KAF5841338.1"/>
    <property type="molecule type" value="Genomic_DNA"/>
</dbReference>
<comment type="caution">
    <text evidence="1">The sequence shown here is derived from an EMBL/GenBank/DDBJ whole genome shotgun (WGS) entry which is preliminary data.</text>
</comment>
<gene>
    <name evidence="1" type="ORF">DUNSADRAFT_13414</name>
</gene>